<reference evidence="2 3" key="1">
    <citation type="submission" date="2024-06" db="EMBL/GenBank/DDBJ databases">
        <title>A chromosome-level genome assembly of beet webworm, Loxostege sticticalis.</title>
        <authorList>
            <person name="Zhang Y."/>
        </authorList>
    </citation>
    <scope>NUCLEOTIDE SEQUENCE [LARGE SCALE GENOMIC DNA]</scope>
    <source>
        <strain evidence="2">AQ028</strain>
        <tissue evidence="2">Male pupae</tissue>
    </source>
</reference>
<keyword evidence="1" id="KW-0472">Membrane</keyword>
<organism evidence="2 3">
    <name type="scientific">Loxostege sticticalis</name>
    <name type="common">Beet webworm moth</name>
    <dbReference type="NCBI Taxonomy" id="481309"/>
    <lineage>
        <taxon>Eukaryota</taxon>
        <taxon>Metazoa</taxon>
        <taxon>Ecdysozoa</taxon>
        <taxon>Arthropoda</taxon>
        <taxon>Hexapoda</taxon>
        <taxon>Insecta</taxon>
        <taxon>Pterygota</taxon>
        <taxon>Neoptera</taxon>
        <taxon>Endopterygota</taxon>
        <taxon>Lepidoptera</taxon>
        <taxon>Glossata</taxon>
        <taxon>Ditrysia</taxon>
        <taxon>Pyraloidea</taxon>
        <taxon>Crambidae</taxon>
        <taxon>Pyraustinae</taxon>
        <taxon>Loxostege</taxon>
    </lineage>
</organism>
<keyword evidence="1" id="KW-0812">Transmembrane</keyword>
<protein>
    <submittedName>
        <fullName evidence="2">Uncharacterized protein</fullName>
    </submittedName>
</protein>
<proteinExistence type="predicted"/>
<evidence type="ECO:0000256" key="1">
    <source>
        <dbReference type="SAM" id="Phobius"/>
    </source>
</evidence>
<dbReference type="Proteomes" id="UP001549921">
    <property type="component" value="Unassembled WGS sequence"/>
</dbReference>
<evidence type="ECO:0000313" key="2">
    <source>
        <dbReference type="EMBL" id="KAL0820781.1"/>
    </source>
</evidence>
<gene>
    <name evidence="2" type="ORF">ABMA28_006600</name>
</gene>
<evidence type="ECO:0000313" key="3">
    <source>
        <dbReference type="Proteomes" id="UP001549921"/>
    </source>
</evidence>
<dbReference type="EMBL" id="JBEDNZ010000019">
    <property type="protein sequence ID" value="KAL0820781.1"/>
    <property type="molecule type" value="Genomic_DNA"/>
</dbReference>
<name>A0ABD0SLR7_LOXSC</name>
<feature type="transmembrane region" description="Helical" evidence="1">
    <location>
        <begin position="388"/>
        <end position="405"/>
    </location>
</feature>
<comment type="caution">
    <text evidence="2">The sequence shown here is derived from an EMBL/GenBank/DDBJ whole genome shotgun (WGS) entry which is preliminary data.</text>
</comment>
<sequence length="412" mass="47660">MSATATRHVKASNSANILMCKQWWKVCWMYGDQEKYYRQLYGKRKLNNMNTTFLNFDAMDVKRPGAHITELTDDFFEENLNPDIEPAPDEEPKREVHTFGVETEPIYGFDIQTTWQKDQRRQPIQQNYDEYMNTADLDQILGTSLSSDSIKSMLENGLPLHSKSKPQLLDSKEEILRNGNTFGKTSKTVCRTRKGAIVTEESEISTDGKTAANFKFQRSTVKTGQNKMKEVLQPLKEDAVLDECSRKKCVGDRLTTTTTTLVTVSQTSVTCCNEFWWLLDKLLVVDPCGTSGGDNNMKFYVYRIPVIKLYFERIASRRRAPPSFFTFLPADFLFFSRSWAKEAYSHCHKTPINPRHEVKYNPLITGHKRLMMYSDTPYLQLYRTNTDVLLLCYSIIYIIFIKCTSKKITVVR</sequence>
<accession>A0ABD0SLR7</accession>
<dbReference type="AlphaFoldDB" id="A0ABD0SLR7"/>
<keyword evidence="1" id="KW-1133">Transmembrane helix</keyword>